<evidence type="ECO:0000313" key="7">
    <source>
        <dbReference type="Proteomes" id="UP001209654"/>
    </source>
</evidence>
<comment type="caution">
    <text evidence="6">The sequence shown here is derived from an EMBL/GenBank/DDBJ whole genome shotgun (WGS) entry which is preliminary data.</text>
</comment>
<dbReference type="CDD" id="cd01948">
    <property type="entry name" value="EAL"/>
    <property type="match status" value="1"/>
</dbReference>
<accession>A0ABQ5MWI0</accession>
<evidence type="ECO:0000259" key="3">
    <source>
        <dbReference type="PROSITE" id="PS50883"/>
    </source>
</evidence>
<feature type="domain" description="EAL" evidence="3">
    <location>
        <begin position="234"/>
        <end position="490"/>
    </location>
</feature>
<name>A0ABQ5MWI0_9MICC</name>
<evidence type="ECO:0000256" key="1">
    <source>
        <dbReference type="ARBA" id="ARBA00022692"/>
    </source>
</evidence>
<dbReference type="InterPro" id="IPR000160">
    <property type="entry name" value="GGDEF_dom"/>
</dbReference>
<dbReference type="SUPFAM" id="SSF55073">
    <property type="entry name" value="Nucleotide cyclase"/>
    <property type="match status" value="1"/>
</dbReference>
<gene>
    <name evidence="6" type="ORF">AHIS1636_25970</name>
</gene>
<feature type="domain" description="GGDEF" evidence="5">
    <location>
        <begin position="94"/>
        <end position="225"/>
    </location>
</feature>
<evidence type="ECO:0000256" key="2">
    <source>
        <dbReference type="ARBA" id="ARBA00022989"/>
    </source>
</evidence>
<dbReference type="Pfam" id="PF00990">
    <property type="entry name" value="GGDEF"/>
    <property type="match status" value="1"/>
</dbReference>
<keyword evidence="2" id="KW-0472">Membrane</keyword>
<dbReference type="PANTHER" id="PTHR44757">
    <property type="entry name" value="DIGUANYLATE CYCLASE DGCP"/>
    <property type="match status" value="1"/>
</dbReference>
<evidence type="ECO:0000259" key="5">
    <source>
        <dbReference type="PROSITE" id="PS50887"/>
    </source>
</evidence>
<organism evidence="6 7">
    <name type="scientific">Arthrobacter mangrovi</name>
    <dbReference type="NCBI Taxonomy" id="2966350"/>
    <lineage>
        <taxon>Bacteria</taxon>
        <taxon>Bacillati</taxon>
        <taxon>Actinomycetota</taxon>
        <taxon>Actinomycetes</taxon>
        <taxon>Micrococcales</taxon>
        <taxon>Micrococcaceae</taxon>
        <taxon>Arthrobacter</taxon>
    </lineage>
</organism>
<keyword evidence="1" id="KW-0812">Transmembrane</keyword>
<keyword evidence="7" id="KW-1185">Reference proteome</keyword>
<dbReference type="InterPro" id="IPR003660">
    <property type="entry name" value="HAMP_dom"/>
</dbReference>
<dbReference type="InterPro" id="IPR052155">
    <property type="entry name" value="Biofilm_reg_signaling"/>
</dbReference>
<dbReference type="PROSITE" id="PS50885">
    <property type="entry name" value="HAMP"/>
    <property type="match status" value="1"/>
</dbReference>
<dbReference type="CDD" id="cd01949">
    <property type="entry name" value="GGDEF"/>
    <property type="match status" value="1"/>
</dbReference>
<dbReference type="PROSITE" id="PS50883">
    <property type="entry name" value="EAL"/>
    <property type="match status" value="1"/>
</dbReference>
<feature type="domain" description="HAMP" evidence="4">
    <location>
        <begin position="2"/>
        <end position="40"/>
    </location>
</feature>
<dbReference type="InterPro" id="IPR043128">
    <property type="entry name" value="Rev_trsase/Diguanyl_cyclase"/>
</dbReference>
<dbReference type="SMART" id="SM00052">
    <property type="entry name" value="EAL"/>
    <property type="match status" value="1"/>
</dbReference>
<dbReference type="SUPFAM" id="SSF141868">
    <property type="entry name" value="EAL domain-like"/>
    <property type="match status" value="1"/>
</dbReference>
<dbReference type="InterPro" id="IPR035919">
    <property type="entry name" value="EAL_sf"/>
</dbReference>
<dbReference type="NCBIfam" id="TIGR00254">
    <property type="entry name" value="GGDEF"/>
    <property type="match status" value="1"/>
</dbReference>
<keyword evidence="2" id="KW-1133">Transmembrane helix</keyword>
<dbReference type="Pfam" id="PF00563">
    <property type="entry name" value="EAL"/>
    <property type="match status" value="1"/>
</dbReference>
<dbReference type="InterPro" id="IPR001633">
    <property type="entry name" value="EAL_dom"/>
</dbReference>
<evidence type="ECO:0000259" key="4">
    <source>
        <dbReference type="PROSITE" id="PS50885"/>
    </source>
</evidence>
<evidence type="ECO:0000313" key="6">
    <source>
        <dbReference type="EMBL" id="GLB68155.1"/>
    </source>
</evidence>
<dbReference type="SMART" id="SM00267">
    <property type="entry name" value="GGDEF"/>
    <property type="match status" value="1"/>
</dbReference>
<protein>
    <recommendedName>
        <fullName evidence="8">Diguanylate phosphodiesterase</fullName>
    </recommendedName>
</protein>
<proteinExistence type="predicted"/>
<dbReference type="Proteomes" id="UP001209654">
    <property type="component" value="Unassembled WGS sequence"/>
</dbReference>
<dbReference type="Gene3D" id="3.20.20.450">
    <property type="entry name" value="EAL domain"/>
    <property type="match status" value="1"/>
</dbReference>
<dbReference type="InterPro" id="IPR029787">
    <property type="entry name" value="Nucleotide_cyclase"/>
</dbReference>
<sequence length="493" mass="53207">MKLASGDLSARIQPSEARDEIDAVITGVNLLAEELHFIYSDLEQVVAERTTELIQAQAELRRMAMTDALTGLANRSRLRERIIEALDAAQHGGRPPALLMLDLDSFKTINDNLGHSAGDEVLVEVAGRLRASVRETDTVARLGGDEFAILVPNAHKDDVRAIAYRVLRSLQRSITVGSASVWAMGSIGVSIGSPGDTAATLQRDADVAMYVAKSRGRNNVQLFAPSMLEATQERSRMAAELRSGLETGQLSLYYQPVVALATGRIIGLEALVRWRHPERGMVLPDTFIPLAEETGLIVDIGRWALAEALPQLKAWNAVVPGMRDVKLHVNLSAAELLRKDLLDDVAGTLTRCGIAPEQLVFEITETVLMTRETEEAQVLAKLGGLGVGLQIDDFGTGYSSISYLRSLPADTVKVDQSLIKGIDADEGQRDFVAAVLQLIRSAGLQAIVEGIETGGEAGRLRELGCVYGQGFHFSRPVPADAVVSLFNADFPPA</sequence>
<dbReference type="Gene3D" id="3.30.70.270">
    <property type="match status" value="1"/>
</dbReference>
<dbReference type="EMBL" id="BRVS01000013">
    <property type="protein sequence ID" value="GLB68155.1"/>
    <property type="molecule type" value="Genomic_DNA"/>
</dbReference>
<dbReference type="PROSITE" id="PS50887">
    <property type="entry name" value="GGDEF"/>
    <property type="match status" value="1"/>
</dbReference>
<dbReference type="PANTHER" id="PTHR44757:SF2">
    <property type="entry name" value="BIOFILM ARCHITECTURE MAINTENANCE PROTEIN MBAA"/>
    <property type="match status" value="1"/>
</dbReference>
<reference evidence="6 7" key="1">
    <citation type="journal article" date="2023" name="Int. J. Syst. Evol. Microbiol.">
        <title>Arthrobacter mangrovi sp. nov., an actinobacterium isolated from the rhizosphere of a mangrove.</title>
        <authorList>
            <person name="Hamada M."/>
            <person name="Saitou S."/>
            <person name="Enomoto N."/>
            <person name="Nanri K."/>
            <person name="Hidaka K."/>
            <person name="Miura T."/>
            <person name="Tamura T."/>
        </authorList>
    </citation>
    <scope>NUCLEOTIDE SEQUENCE [LARGE SCALE GENOMIC DNA]</scope>
    <source>
        <strain evidence="6 7">NBRC 112813</strain>
    </source>
</reference>
<evidence type="ECO:0008006" key="8">
    <source>
        <dbReference type="Google" id="ProtNLM"/>
    </source>
</evidence>